<evidence type="ECO:0000313" key="2">
    <source>
        <dbReference type="Proteomes" id="UP000290289"/>
    </source>
</evidence>
<organism evidence="1 2">
    <name type="scientific">Malus domestica</name>
    <name type="common">Apple</name>
    <name type="synonym">Pyrus malus</name>
    <dbReference type="NCBI Taxonomy" id="3750"/>
    <lineage>
        <taxon>Eukaryota</taxon>
        <taxon>Viridiplantae</taxon>
        <taxon>Streptophyta</taxon>
        <taxon>Embryophyta</taxon>
        <taxon>Tracheophyta</taxon>
        <taxon>Spermatophyta</taxon>
        <taxon>Magnoliopsida</taxon>
        <taxon>eudicotyledons</taxon>
        <taxon>Gunneridae</taxon>
        <taxon>Pentapetalae</taxon>
        <taxon>rosids</taxon>
        <taxon>fabids</taxon>
        <taxon>Rosales</taxon>
        <taxon>Rosaceae</taxon>
        <taxon>Amygdaloideae</taxon>
        <taxon>Maleae</taxon>
        <taxon>Malus</taxon>
    </lineage>
</organism>
<dbReference type="STRING" id="3750.A0A498I8Z4"/>
<dbReference type="Gene3D" id="3.90.180.10">
    <property type="entry name" value="Medium-chain alcohol dehydrogenases, catalytic domain"/>
    <property type="match status" value="1"/>
</dbReference>
<accession>A0A498I8Z4</accession>
<proteinExistence type="predicted"/>
<evidence type="ECO:0000313" key="1">
    <source>
        <dbReference type="EMBL" id="RXH78654.1"/>
    </source>
</evidence>
<dbReference type="EMBL" id="RDQH01000339">
    <property type="protein sequence ID" value="RXH78654.1"/>
    <property type="molecule type" value="Genomic_DNA"/>
</dbReference>
<gene>
    <name evidence="1" type="ORF">DVH24_002172</name>
</gene>
<keyword evidence="2" id="KW-1185">Reference proteome</keyword>
<dbReference type="SUPFAM" id="SSF50129">
    <property type="entry name" value="GroES-like"/>
    <property type="match status" value="1"/>
</dbReference>
<protein>
    <submittedName>
        <fullName evidence="1">Uncharacterized protein</fullName>
    </submittedName>
</protein>
<dbReference type="Proteomes" id="UP000290289">
    <property type="component" value="Chromosome 13"/>
</dbReference>
<reference evidence="1 2" key="1">
    <citation type="submission" date="2018-10" db="EMBL/GenBank/DDBJ databases">
        <title>A high-quality apple genome assembly.</title>
        <authorList>
            <person name="Hu J."/>
        </authorList>
    </citation>
    <scope>NUCLEOTIDE SEQUENCE [LARGE SCALE GENOMIC DNA]</scope>
    <source>
        <strain evidence="2">cv. HFTH1</strain>
        <tissue evidence="1">Young leaf</tissue>
    </source>
</reference>
<sequence length="211" mass="24055">MWDPVPSTRPAYPLLALAHRSMSLYLLCRSQSSQKNLKPSNPFSQFLSESALFPRSPLHRQQISTVAALQAHMDGKPMKKSWSFKPSPTLLPKSFLIDLSSDFATAVAWDSGKPLVMERVKVAPPKAMEMRVKVKDTSVYHTKLYFCRRCKNVWGATEYRGGVGGLEAQESTMYVQLKRRPRHQLVQKLLIRLIAYSTTNEHHKFKLHVGM</sequence>
<name>A0A498I8Z4_MALDO</name>
<comment type="caution">
    <text evidence="1">The sequence shown here is derived from an EMBL/GenBank/DDBJ whole genome shotgun (WGS) entry which is preliminary data.</text>
</comment>
<dbReference type="InterPro" id="IPR011032">
    <property type="entry name" value="GroES-like_sf"/>
</dbReference>
<dbReference type="AlphaFoldDB" id="A0A498I8Z4"/>